<evidence type="ECO:0000256" key="2">
    <source>
        <dbReference type="ARBA" id="ARBA00022857"/>
    </source>
</evidence>
<dbReference type="FunFam" id="3.40.47.10:FF:000014">
    <property type="entry name" value="Chalcone synthase 1"/>
    <property type="match status" value="1"/>
</dbReference>
<dbReference type="AlphaFoldDB" id="A0A9E7JNT5"/>
<dbReference type="InterPro" id="IPR016039">
    <property type="entry name" value="Thiolase-like"/>
</dbReference>
<name>A0A9E7JNT5_9LILI</name>
<keyword evidence="3" id="KW-0560">Oxidoreductase</keyword>
<dbReference type="InterPro" id="IPR011141">
    <property type="entry name" value="Polyketide_synthase_type-III"/>
</dbReference>
<evidence type="ECO:0000313" key="8">
    <source>
        <dbReference type="EMBL" id="URD88217.1"/>
    </source>
</evidence>
<dbReference type="Pfam" id="PF00195">
    <property type="entry name" value="Chal_sti_synt_N"/>
    <property type="match status" value="1"/>
</dbReference>
<dbReference type="CDD" id="cd05259">
    <property type="entry name" value="PCBER_SDR_a"/>
    <property type="match status" value="1"/>
</dbReference>
<dbReference type="Pfam" id="PF02797">
    <property type="entry name" value="Chal_sti_synt_C"/>
    <property type="match status" value="1"/>
</dbReference>
<dbReference type="PANTHER" id="PTHR11877:SF105">
    <property type="entry name" value="CHALCONE SYNTHASE"/>
    <property type="match status" value="1"/>
</dbReference>
<sequence>MASEKSKILIIGGTGYIGKFIVFASARLGNPTFALVRSTTAPADQPQKAKLLSDFQAAGVTLVQGDLYNHESLVKAIEQVDVVISPVGFLQLSDQTKIIDAIKEAGGHIKRYLPSEFGNDVDRSHAVEPAKSTFVVKQQIRRAVEASGIPYTFVSSNFFGGYFLPVLGQAGATGPPTDKVVILGDGNTKAIFLNEDDIGTYTIKAADDPRTLNKVLYLRPPANILSHNELISLWEKKVGKTFERVYVPEEQVLKQIQEAPVPLNIMLSICHSAFVRGDHTNFEIEPSFGVEASALYPDVKYTTVDEFLNHALEVYICALYYQHLGIHPRQESPPVAVFLTSLPFLPALRPAMERTNGFRTTQSADGPATILAIGTANPSNVIDQSAYPDFYFRVTNSEHLQDLKAKFRRICEKAAIKKRHLYLTEEILRENPSLLAPMAPSFDARQEIVVTAVPELAKEAAAKAIKEWGRPKSDITHLVFCSASGVDMPGSDLQLLKLLGLPMSVSRVMLYNVGCHAGGTALRVAKDLAENNRGARVLAVCSEVTVLSYRGPDAAHMESLIVQALFGDGAAALVVGADPVEGVERPIFEVASASQVMLPESAEAVGGHLREVGLTFHLKSQLPAIIASNVEQSLAAAFAPLGLSEWNKLFWVVHPGGRAILDQVEARLELHKDRLGATRHVLSEYGNMQSATVLFILDEMRKRSAAAGQATTGEGLDWGVLLGFGPGLSIETVVLHSVQI</sequence>
<comment type="similarity">
    <text evidence="1 4">Belongs to the thiolase-like superfamily. Chalcone/stilbene synthases family.</text>
</comment>
<dbReference type="GO" id="GO:0016491">
    <property type="term" value="F:oxidoreductase activity"/>
    <property type="evidence" value="ECO:0007669"/>
    <property type="project" value="UniProtKB-KW"/>
</dbReference>
<dbReference type="Proteomes" id="UP001055439">
    <property type="component" value="Chromosome 2"/>
</dbReference>
<feature type="domain" description="Chalcone/stilbene synthase N-terminal" evidence="5">
    <location>
        <begin position="358"/>
        <end position="579"/>
    </location>
</feature>
<proteinExistence type="inferred from homology"/>
<reference evidence="8" key="1">
    <citation type="submission" date="2022-05" db="EMBL/GenBank/DDBJ databases">
        <title>The Musa troglodytarum L. genome provides insights into the mechanism of non-climacteric behaviour and enrichment of carotenoids.</title>
        <authorList>
            <person name="Wang J."/>
        </authorList>
    </citation>
    <scope>NUCLEOTIDE SEQUENCE</scope>
    <source>
        <tissue evidence="8">Leaf</tissue>
    </source>
</reference>
<dbReference type="InterPro" id="IPR012328">
    <property type="entry name" value="Chalcone/stilbene_synt_C"/>
</dbReference>
<dbReference type="EMBL" id="CP097504">
    <property type="protein sequence ID" value="URD88217.1"/>
    <property type="molecule type" value="Genomic_DNA"/>
</dbReference>
<dbReference type="Gene3D" id="3.40.50.720">
    <property type="entry name" value="NAD(P)-binding Rossmann-like Domain"/>
    <property type="match status" value="1"/>
</dbReference>
<dbReference type="InterPro" id="IPR008030">
    <property type="entry name" value="NmrA-like"/>
</dbReference>
<dbReference type="Gene3D" id="3.90.25.10">
    <property type="entry name" value="UDP-galactose 4-epimerase, domain 1"/>
    <property type="match status" value="1"/>
</dbReference>
<dbReference type="PANTHER" id="PTHR11877">
    <property type="entry name" value="HYDROXYMETHYLGLUTARYL-COA SYNTHASE"/>
    <property type="match status" value="1"/>
</dbReference>
<keyword evidence="4" id="KW-0012">Acyltransferase</keyword>
<evidence type="ECO:0000259" key="5">
    <source>
        <dbReference type="Pfam" id="PF00195"/>
    </source>
</evidence>
<dbReference type="InterPro" id="IPR001099">
    <property type="entry name" value="Chalcone/stilbene_synt_N"/>
</dbReference>
<feature type="domain" description="Chalcone/stilbene synthase C-terminal" evidence="6">
    <location>
        <begin position="589"/>
        <end position="738"/>
    </location>
</feature>
<dbReference type="FunFam" id="3.40.47.10:FF:000025">
    <property type="entry name" value="Chalcone synthase 2"/>
    <property type="match status" value="1"/>
</dbReference>
<evidence type="ECO:0000259" key="7">
    <source>
        <dbReference type="Pfam" id="PF05368"/>
    </source>
</evidence>
<dbReference type="CDD" id="cd00831">
    <property type="entry name" value="CHS_like"/>
    <property type="match status" value="1"/>
</dbReference>
<keyword evidence="4" id="KW-0808">Transferase</keyword>
<organism evidence="8 9">
    <name type="scientific">Musa troglodytarum</name>
    <name type="common">fe'i banana</name>
    <dbReference type="NCBI Taxonomy" id="320322"/>
    <lineage>
        <taxon>Eukaryota</taxon>
        <taxon>Viridiplantae</taxon>
        <taxon>Streptophyta</taxon>
        <taxon>Embryophyta</taxon>
        <taxon>Tracheophyta</taxon>
        <taxon>Spermatophyta</taxon>
        <taxon>Magnoliopsida</taxon>
        <taxon>Liliopsida</taxon>
        <taxon>Zingiberales</taxon>
        <taxon>Musaceae</taxon>
        <taxon>Musa</taxon>
    </lineage>
</organism>
<evidence type="ECO:0000256" key="3">
    <source>
        <dbReference type="ARBA" id="ARBA00023002"/>
    </source>
</evidence>
<feature type="domain" description="NmrA-like" evidence="7">
    <location>
        <begin position="4"/>
        <end position="308"/>
    </location>
</feature>
<dbReference type="GO" id="GO:0030639">
    <property type="term" value="P:polyketide biosynthetic process"/>
    <property type="evidence" value="ECO:0007669"/>
    <property type="project" value="TreeGrafter"/>
</dbReference>
<evidence type="ECO:0000259" key="6">
    <source>
        <dbReference type="Pfam" id="PF02797"/>
    </source>
</evidence>
<dbReference type="SUPFAM" id="SSF53901">
    <property type="entry name" value="Thiolase-like"/>
    <property type="match status" value="2"/>
</dbReference>
<accession>A0A9E7JNT5</accession>
<gene>
    <name evidence="8" type="ORF">MUK42_28058</name>
</gene>
<dbReference type="InterPro" id="IPR045312">
    <property type="entry name" value="PCBER-like"/>
</dbReference>
<dbReference type="Gene3D" id="3.40.47.10">
    <property type="match status" value="2"/>
</dbReference>
<dbReference type="SUPFAM" id="SSF51735">
    <property type="entry name" value="NAD(P)-binding Rossmann-fold domains"/>
    <property type="match status" value="1"/>
</dbReference>
<dbReference type="InterPro" id="IPR036291">
    <property type="entry name" value="NAD(P)-bd_dom_sf"/>
</dbReference>
<evidence type="ECO:0000256" key="4">
    <source>
        <dbReference type="RuleBase" id="RU003633"/>
    </source>
</evidence>
<dbReference type="OrthoDB" id="1558779at2759"/>
<keyword evidence="2" id="KW-0521">NADP</keyword>
<evidence type="ECO:0000313" key="9">
    <source>
        <dbReference type="Proteomes" id="UP001055439"/>
    </source>
</evidence>
<evidence type="ECO:0000256" key="1">
    <source>
        <dbReference type="ARBA" id="ARBA00005531"/>
    </source>
</evidence>
<dbReference type="Pfam" id="PF05368">
    <property type="entry name" value="NmrA"/>
    <property type="match status" value="1"/>
</dbReference>
<protein>
    <submittedName>
        <fullName evidence="8">Uncharacterized protein</fullName>
    </submittedName>
</protein>
<dbReference type="GO" id="GO:0016747">
    <property type="term" value="F:acyltransferase activity, transferring groups other than amino-acyl groups"/>
    <property type="evidence" value="ECO:0007669"/>
    <property type="project" value="InterPro"/>
</dbReference>
<keyword evidence="9" id="KW-1185">Reference proteome</keyword>